<evidence type="ECO:0000256" key="2">
    <source>
        <dbReference type="ARBA" id="ARBA00012637"/>
    </source>
</evidence>
<organism evidence="14 16">
    <name type="scientific">Caulochytrium protostelioides</name>
    <dbReference type="NCBI Taxonomy" id="1555241"/>
    <lineage>
        <taxon>Eukaryota</taxon>
        <taxon>Fungi</taxon>
        <taxon>Fungi incertae sedis</taxon>
        <taxon>Chytridiomycota</taxon>
        <taxon>Chytridiomycota incertae sedis</taxon>
        <taxon>Chytridiomycetes</taxon>
        <taxon>Caulochytriales</taxon>
        <taxon>Caulochytriaceae</taxon>
        <taxon>Caulochytrium</taxon>
    </lineage>
</organism>
<keyword evidence="10" id="KW-0812">Transmembrane</keyword>
<proteinExistence type="inferred from homology"/>
<keyword evidence="10" id="KW-1133">Transmembrane helix</keyword>
<keyword evidence="6" id="KW-0560">Oxidoreductase</keyword>
<dbReference type="InterPro" id="IPR036188">
    <property type="entry name" value="FAD/NAD-bd_sf"/>
</dbReference>
<evidence type="ECO:0000256" key="1">
    <source>
        <dbReference type="ARBA" id="ARBA00005272"/>
    </source>
</evidence>
<dbReference type="AlphaFoldDB" id="A0A4P9X407"/>
<evidence type="ECO:0000313" key="15">
    <source>
        <dbReference type="Proteomes" id="UP000268535"/>
    </source>
</evidence>
<evidence type="ECO:0000256" key="10">
    <source>
        <dbReference type="SAM" id="Phobius"/>
    </source>
</evidence>
<keyword evidence="10" id="KW-0472">Membrane</keyword>
<dbReference type="EMBL" id="ML014256">
    <property type="protein sequence ID" value="RKO99785.1"/>
    <property type="molecule type" value="Genomic_DNA"/>
</dbReference>
<keyword evidence="5" id="KW-0809">Transit peptide</keyword>
<name>A0A4P9X407_9FUNG</name>
<dbReference type="GO" id="GO:0005739">
    <property type="term" value="C:mitochondrion"/>
    <property type="evidence" value="ECO:0007669"/>
    <property type="project" value="UniProtKB-ARBA"/>
</dbReference>
<comment type="similarity">
    <text evidence="1">Belongs to the NADH dehydrogenase family.</text>
</comment>
<keyword evidence="7" id="KW-0520">NAD</keyword>
<feature type="domain" description="External alternative NADH-ubiquinone oxidoreductase-like C-terminal" evidence="12">
    <location>
        <begin position="443"/>
        <end position="514"/>
    </location>
</feature>
<evidence type="ECO:0000313" key="16">
    <source>
        <dbReference type="Proteomes" id="UP000274922"/>
    </source>
</evidence>
<dbReference type="PANTHER" id="PTHR43706">
    <property type="entry name" value="NADH DEHYDROGENASE"/>
    <property type="match status" value="1"/>
</dbReference>
<gene>
    <name evidence="13" type="ORF">CAUPRSCDRAFT_7782</name>
    <name evidence="14" type="ORF">CXG81DRAFT_14031</name>
</gene>
<evidence type="ECO:0000256" key="3">
    <source>
        <dbReference type="ARBA" id="ARBA00022630"/>
    </source>
</evidence>
<keyword evidence="16" id="KW-1185">Reference proteome</keyword>
<protein>
    <recommendedName>
        <fullName evidence="2">NADH:ubiquinone reductase (non-electrogenic)</fullName>
        <ecNumber evidence="2">1.6.5.9</ecNumber>
    </recommendedName>
</protein>
<sequence>MPAAQGGPQHDKSHHGFFRRHWTHLVGAALGAGLICFGYEVYSMRHPPAQLPQDPSKPNLVVLGSGWAATALLTDLDTERYNVIVISPRNYFLFTPLLPSCTVGTLELRSIMQPMRYITRFKSREVLFVEGDATDIDPVKKTVTVTDNSEIKGEVSTQTFSYDHLVVATGADNATFGIKGVYENACFLKEAWDARKIRTKLMDCIETAAFPGQTDAEIDRLLHMVVVGGGPTGVEYAAELHDFLKDDLAAWYPELASRVRITLIEALPHVLPMFSKTLIDYTEQTFAENKVAIRNRTMVKEVRQKEIVVQCADKSIEHIPYGLLVWATGNMPRPINRQLIAKIGPSAQNQRRGIVVDECLRVKGAENIWALGDASATSFPPTAQVASRQGRYLASLFNRAAEAQAAADAHHEAQLLSDTERRSRAVVDLQTATDIPPFTHTNLGSLAYIGADRAIADLPSPASLFTSEKTPGWSFGGVATFWFWRSAYLSNLFALRNRVLVSVDWMRNSIFGRDIGRE</sequence>
<reference evidence="13" key="3">
    <citation type="submission" date="2018-08" db="EMBL/GenBank/DDBJ databases">
        <title>Leveraging single-cell genomics to expand the Fungal Tree of Life.</title>
        <authorList>
            <consortium name="DOE Joint Genome Institute"/>
            <person name="Ahrendt S.R."/>
            <person name="Quandt C.A."/>
            <person name="Ciobanu D."/>
            <person name="Clum A."/>
            <person name="Salamov A."/>
            <person name="Andreopoulos B."/>
            <person name="Cheng J.-F."/>
            <person name="Woyke T."/>
            <person name="Pelin A."/>
            <person name="Henrissat B."/>
            <person name="Reynolds N."/>
            <person name="Benny G.L."/>
            <person name="Smith M.E."/>
            <person name="James T.Y."/>
            <person name="Grigoriev I.V."/>
        </authorList>
    </citation>
    <scope>NUCLEOTIDE SEQUENCE</scope>
    <source>
        <strain evidence="13">ATCC 52028</strain>
    </source>
</reference>
<evidence type="ECO:0000256" key="5">
    <source>
        <dbReference type="ARBA" id="ARBA00022946"/>
    </source>
</evidence>
<dbReference type="InterPro" id="IPR023753">
    <property type="entry name" value="FAD/NAD-binding_dom"/>
</dbReference>
<reference evidence="14" key="2">
    <citation type="submission" date="2018-04" db="EMBL/GenBank/DDBJ databases">
        <title>Leveraging single-cell genomics to expand the Fungal Tree of Life.</title>
        <authorList>
            <consortium name="DOE Joint Genome Institute"/>
            <person name="Ahrendt S.R."/>
            <person name="Quandt C.A."/>
            <person name="Ciobanu D."/>
            <person name="Clum A."/>
            <person name="Salamov A."/>
            <person name="Andreopoulos B."/>
            <person name="Cheng J.-F."/>
            <person name="Woyke T."/>
            <person name="Pelin A."/>
            <person name="Henrissat B."/>
            <person name="Benny G.L."/>
            <person name="Smith M.E."/>
            <person name="James T.Y."/>
            <person name="Grigoriev I.V."/>
        </authorList>
    </citation>
    <scope>NUCLEOTIDE SEQUENCE</scope>
    <source>
        <strain evidence="14">ATCC 52028</strain>
    </source>
</reference>
<dbReference type="Proteomes" id="UP000268535">
    <property type="component" value="Unassembled WGS sequence"/>
</dbReference>
<dbReference type="STRING" id="1555241.A0A4P9X407"/>
<evidence type="ECO:0000256" key="7">
    <source>
        <dbReference type="ARBA" id="ARBA00023027"/>
    </source>
</evidence>
<dbReference type="PANTHER" id="PTHR43706:SF47">
    <property type="entry name" value="EXTERNAL NADH-UBIQUINONE OXIDOREDUCTASE 1, MITOCHONDRIAL-RELATED"/>
    <property type="match status" value="1"/>
</dbReference>
<evidence type="ECO:0000256" key="6">
    <source>
        <dbReference type="ARBA" id="ARBA00023002"/>
    </source>
</evidence>
<dbReference type="Proteomes" id="UP000274922">
    <property type="component" value="Unassembled WGS sequence"/>
</dbReference>
<accession>A0A4P9X407</accession>
<comment type="catalytic activity">
    <reaction evidence="9">
        <text>a ubiquinone + NADH + H(+) = a ubiquinol + NAD(+)</text>
        <dbReference type="Rhea" id="RHEA:23152"/>
        <dbReference type="Rhea" id="RHEA-COMP:9565"/>
        <dbReference type="Rhea" id="RHEA-COMP:9566"/>
        <dbReference type="ChEBI" id="CHEBI:15378"/>
        <dbReference type="ChEBI" id="CHEBI:16389"/>
        <dbReference type="ChEBI" id="CHEBI:17976"/>
        <dbReference type="ChEBI" id="CHEBI:57540"/>
        <dbReference type="ChEBI" id="CHEBI:57945"/>
    </reaction>
</comment>
<keyword evidence="3" id="KW-0285">Flavoprotein</keyword>
<evidence type="ECO:0000256" key="9">
    <source>
        <dbReference type="ARBA" id="ARBA00049010"/>
    </source>
</evidence>
<evidence type="ECO:0000313" key="13">
    <source>
        <dbReference type="EMBL" id="RKO96685.1"/>
    </source>
</evidence>
<dbReference type="Pfam" id="PF07992">
    <property type="entry name" value="Pyr_redox_2"/>
    <property type="match status" value="1"/>
</dbReference>
<dbReference type="GO" id="GO:0050136">
    <property type="term" value="F:NADH dehydrogenase (quinone) (non-electrogenic) activity"/>
    <property type="evidence" value="ECO:0007669"/>
    <property type="project" value="UniProtKB-EC"/>
</dbReference>
<evidence type="ECO:0000259" key="11">
    <source>
        <dbReference type="Pfam" id="PF07992"/>
    </source>
</evidence>
<dbReference type="PRINTS" id="PR00368">
    <property type="entry name" value="FADPNR"/>
</dbReference>
<evidence type="ECO:0000256" key="4">
    <source>
        <dbReference type="ARBA" id="ARBA00022827"/>
    </source>
</evidence>
<dbReference type="SUPFAM" id="SSF51905">
    <property type="entry name" value="FAD/NAD(P)-binding domain"/>
    <property type="match status" value="2"/>
</dbReference>
<reference evidence="15 16" key="1">
    <citation type="journal article" date="2018" name="Nat. Microbiol.">
        <title>Leveraging single-cell genomics to expand the fungal tree of life.</title>
        <authorList>
            <person name="Ahrendt S.R."/>
            <person name="Quandt C.A."/>
            <person name="Ciobanu D."/>
            <person name="Clum A."/>
            <person name="Salamov A."/>
            <person name="Andreopoulos B."/>
            <person name="Cheng J.F."/>
            <person name="Woyke T."/>
            <person name="Pelin A."/>
            <person name="Henrissat B."/>
            <person name="Reynolds N.K."/>
            <person name="Benny G.L."/>
            <person name="Smith M.E."/>
            <person name="James T.Y."/>
            <person name="Grigoriev I.V."/>
        </authorList>
    </citation>
    <scope>NUCLEOTIDE SEQUENCE [LARGE SCALE GENOMIC DNA]</scope>
    <source>
        <strain evidence="15 16">ATCC 52028</strain>
    </source>
</reference>
<evidence type="ECO:0000313" key="14">
    <source>
        <dbReference type="EMBL" id="RKO99785.1"/>
    </source>
</evidence>
<feature type="domain" description="FAD/NAD(P)-binding" evidence="11">
    <location>
        <begin position="59"/>
        <end position="390"/>
    </location>
</feature>
<feature type="transmembrane region" description="Helical" evidence="10">
    <location>
        <begin position="22"/>
        <end position="42"/>
    </location>
</feature>
<evidence type="ECO:0000259" key="12">
    <source>
        <dbReference type="Pfam" id="PF22366"/>
    </source>
</evidence>
<dbReference type="InterPro" id="IPR054585">
    <property type="entry name" value="NDH2-like_C"/>
</dbReference>
<comment type="catalytic activity">
    <reaction evidence="8">
        <text>a quinone + NADH + H(+) = a quinol + NAD(+)</text>
        <dbReference type="Rhea" id="RHEA:46160"/>
        <dbReference type="ChEBI" id="CHEBI:15378"/>
        <dbReference type="ChEBI" id="CHEBI:24646"/>
        <dbReference type="ChEBI" id="CHEBI:57540"/>
        <dbReference type="ChEBI" id="CHEBI:57945"/>
        <dbReference type="ChEBI" id="CHEBI:132124"/>
        <dbReference type="EC" id="1.6.5.9"/>
    </reaction>
</comment>
<dbReference type="Gene3D" id="3.50.50.100">
    <property type="match status" value="1"/>
</dbReference>
<dbReference type="EC" id="1.6.5.9" evidence="2"/>
<keyword evidence="4" id="KW-0274">FAD</keyword>
<dbReference type="Pfam" id="PF22366">
    <property type="entry name" value="NDH2_C"/>
    <property type="match status" value="1"/>
</dbReference>
<dbReference type="InterPro" id="IPR045024">
    <property type="entry name" value="NDH-2"/>
</dbReference>
<dbReference type="EMBL" id="ML009703">
    <property type="protein sequence ID" value="RKO96685.1"/>
    <property type="molecule type" value="Genomic_DNA"/>
</dbReference>
<evidence type="ECO:0000256" key="8">
    <source>
        <dbReference type="ARBA" id="ARBA00047599"/>
    </source>
</evidence>
<dbReference type="OrthoDB" id="3244603at2759"/>